<reference evidence="1" key="1">
    <citation type="journal article" date="2015" name="ISME J.">
        <title>Draft Genome Sequence of Streptomyces incarnatus NRRL8089, which Produces the Nucleoside Antibiotic Sinefungin.</title>
        <authorList>
            <person name="Oshima K."/>
            <person name="Hattori M."/>
            <person name="Shimizu H."/>
            <person name="Fukuda K."/>
            <person name="Nemoto M."/>
            <person name="Inagaki K."/>
            <person name="Tamura T."/>
        </authorList>
    </citation>
    <scope>NUCLEOTIDE SEQUENCE</scope>
    <source>
        <strain evidence="1">FACHB-1375</strain>
    </source>
</reference>
<name>A0A926VHK9_9CYAN</name>
<dbReference type="EMBL" id="JACJPW010000066">
    <property type="protein sequence ID" value="MBD2183870.1"/>
    <property type="molecule type" value="Genomic_DNA"/>
</dbReference>
<evidence type="ECO:0000313" key="1">
    <source>
        <dbReference type="EMBL" id="MBD2183870.1"/>
    </source>
</evidence>
<organism evidence="1 2">
    <name type="scientific">Aerosakkonema funiforme FACHB-1375</name>
    <dbReference type="NCBI Taxonomy" id="2949571"/>
    <lineage>
        <taxon>Bacteria</taxon>
        <taxon>Bacillati</taxon>
        <taxon>Cyanobacteriota</taxon>
        <taxon>Cyanophyceae</taxon>
        <taxon>Oscillatoriophycideae</taxon>
        <taxon>Aerosakkonematales</taxon>
        <taxon>Aerosakkonemataceae</taxon>
        <taxon>Aerosakkonema</taxon>
    </lineage>
</organism>
<gene>
    <name evidence="1" type="ORF">H6G03_22850</name>
</gene>
<comment type="caution">
    <text evidence="1">The sequence shown here is derived from an EMBL/GenBank/DDBJ whole genome shotgun (WGS) entry which is preliminary data.</text>
</comment>
<protein>
    <submittedName>
        <fullName evidence="1">Uncharacterized protein</fullName>
    </submittedName>
</protein>
<evidence type="ECO:0000313" key="2">
    <source>
        <dbReference type="Proteomes" id="UP000641646"/>
    </source>
</evidence>
<dbReference type="RefSeq" id="WP_190469106.1">
    <property type="nucleotide sequence ID" value="NZ_JACJPW010000066.1"/>
</dbReference>
<proteinExistence type="predicted"/>
<reference evidence="1" key="2">
    <citation type="submission" date="2020-08" db="EMBL/GenBank/DDBJ databases">
        <authorList>
            <person name="Chen M."/>
            <person name="Teng W."/>
            <person name="Zhao L."/>
            <person name="Hu C."/>
            <person name="Zhou Y."/>
            <person name="Han B."/>
            <person name="Song L."/>
            <person name="Shu W."/>
        </authorList>
    </citation>
    <scope>NUCLEOTIDE SEQUENCE</scope>
    <source>
        <strain evidence="1">FACHB-1375</strain>
    </source>
</reference>
<keyword evidence="2" id="KW-1185">Reference proteome</keyword>
<sequence>MTETKPNRTVRRGRVFPEIQWSEEKKAQWKAEKEAFYKRCKIIFDRVQPELIKTHYNWYIAVEPDSGDYFIDKDNIVVAKIAHQKYPNARLFVFRINETGVSGTI</sequence>
<dbReference type="AlphaFoldDB" id="A0A926VHK9"/>
<dbReference type="Proteomes" id="UP000641646">
    <property type="component" value="Unassembled WGS sequence"/>
</dbReference>
<accession>A0A926VHK9</accession>